<evidence type="ECO:0008006" key="4">
    <source>
        <dbReference type="Google" id="ProtNLM"/>
    </source>
</evidence>
<feature type="chain" id="PRO_5045150163" description="Lipoprotein" evidence="1">
    <location>
        <begin position="24"/>
        <end position="164"/>
    </location>
</feature>
<accession>A0ABY5GHN1</accession>
<dbReference type="PROSITE" id="PS51257">
    <property type="entry name" value="PROKAR_LIPOPROTEIN"/>
    <property type="match status" value="1"/>
</dbReference>
<evidence type="ECO:0000313" key="2">
    <source>
        <dbReference type="EMBL" id="UTV28790.1"/>
    </source>
</evidence>
<reference evidence="2" key="1">
    <citation type="submission" date="2022-07" db="EMBL/GenBank/DDBJ databases">
        <title>Genome sequencing of Photobacterium atrarenae GJH2-4.</title>
        <authorList>
            <person name="Park S.-J."/>
        </authorList>
    </citation>
    <scope>NUCLEOTIDE SEQUENCE</scope>
    <source>
        <strain evidence="2">GJH2-4</strain>
    </source>
</reference>
<proteinExistence type="predicted"/>
<keyword evidence="3" id="KW-1185">Reference proteome</keyword>
<protein>
    <recommendedName>
        <fullName evidence="4">Lipoprotein</fullName>
    </recommendedName>
</protein>
<evidence type="ECO:0000256" key="1">
    <source>
        <dbReference type="SAM" id="SignalP"/>
    </source>
</evidence>
<organism evidence="2 3">
    <name type="scientific">Photobacterium atrarenae</name>
    <dbReference type="NCBI Taxonomy" id="865757"/>
    <lineage>
        <taxon>Bacteria</taxon>
        <taxon>Pseudomonadati</taxon>
        <taxon>Pseudomonadota</taxon>
        <taxon>Gammaproteobacteria</taxon>
        <taxon>Vibrionales</taxon>
        <taxon>Vibrionaceae</taxon>
        <taxon>Photobacterium</taxon>
    </lineage>
</organism>
<dbReference type="RefSeq" id="WP_255390109.1">
    <property type="nucleotide sequence ID" value="NZ_CP101508.1"/>
</dbReference>
<keyword evidence="1" id="KW-0732">Signal</keyword>
<name>A0ABY5GHN1_9GAMM</name>
<gene>
    <name evidence="2" type="ORF">NNL38_05980</name>
</gene>
<feature type="signal peptide" evidence="1">
    <location>
        <begin position="1"/>
        <end position="23"/>
    </location>
</feature>
<dbReference type="Proteomes" id="UP001057998">
    <property type="component" value="Chromosome 1"/>
</dbReference>
<evidence type="ECO:0000313" key="3">
    <source>
        <dbReference type="Proteomes" id="UP001057998"/>
    </source>
</evidence>
<dbReference type="EMBL" id="CP101508">
    <property type="protein sequence ID" value="UTV28790.1"/>
    <property type="molecule type" value="Genomic_DNA"/>
</dbReference>
<sequence length="164" mass="18368">MFVKNSSLVVLVLLAACSSSKNTSEQDLAFQLSDLKMVKAPESSAGVTPTFELKSKSHKHYWQCIGNEACETEYTGSFFLHDTGTGVVPLWASVETDLLYDTCNVNFELDTNSDLYMFQKNAQYADYGWSGKKEGKVDRVVGKAILRSPIYGTWEVTWKSDNCY</sequence>